<dbReference type="PANTHER" id="PTHR47168:SF3">
    <property type="entry name" value="RING-TYPE DOMAIN-CONTAINING PROTEIN"/>
    <property type="match status" value="1"/>
</dbReference>
<dbReference type="Proteomes" id="UP000197138">
    <property type="component" value="Unassembled WGS sequence"/>
</dbReference>
<evidence type="ECO:0000259" key="10">
    <source>
        <dbReference type="PROSITE" id="PS50089"/>
    </source>
</evidence>
<dbReference type="AlphaFoldDB" id="A0A218VZG3"/>
<dbReference type="InterPro" id="IPR051653">
    <property type="entry name" value="E3_ligase_sorting_rcpt"/>
</dbReference>
<accession>A0A218VZG3</accession>
<evidence type="ECO:0000256" key="7">
    <source>
        <dbReference type="ARBA" id="ARBA00023136"/>
    </source>
</evidence>
<gene>
    <name evidence="11" type="ORF">CDL15_Pgr015389</name>
</gene>
<dbReference type="InterPro" id="IPR001841">
    <property type="entry name" value="Znf_RING"/>
</dbReference>
<feature type="region of interest" description="Disordered" evidence="9">
    <location>
        <begin position="125"/>
        <end position="163"/>
    </location>
</feature>
<evidence type="ECO:0000256" key="8">
    <source>
        <dbReference type="PROSITE-ProRule" id="PRU00175"/>
    </source>
</evidence>
<dbReference type="EMBL" id="MTKT01005556">
    <property type="protein sequence ID" value="OWM65964.1"/>
    <property type="molecule type" value="Genomic_DNA"/>
</dbReference>
<dbReference type="Pfam" id="PF13639">
    <property type="entry name" value="zf-RING_2"/>
    <property type="match status" value="1"/>
</dbReference>
<evidence type="ECO:0000256" key="1">
    <source>
        <dbReference type="ARBA" id="ARBA00004167"/>
    </source>
</evidence>
<comment type="subcellular location">
    <subcellularLocation>
        <location evidence="1">Membrane</location>
        <topology evidence="1">Single-pass membrane protein</topology>
    </subcellularLocation>
</comment>
<feature type="compositionally biased region" description="Low complexity" evidence="9">
    <location>
        <begin position="1"/>
        <end position="17"/>
    </location>
</feature>
<evidence type="ECO:0000313" key="11">
    <source>
        <dbReference type="EMBL" id="OWM65964.1"/>
    </source>
</evidence>
<reference evidence="12" key="1">
    <citation type="journal article" date="2017" name="Plant J.">
        <title>The pomegranate (Punica granatum L.) genome and the genomics of punicalagin biosynthesis.</title>
        <authorList>
            <person name="Qin G."/>
            <person name="Xu C."/>
            <person name="Ming R."/>
            <person name="Tang H."/>
            <person name="Guyot R."/>
            <person name="Kramer E.M."/>
            <person name="Hu Y."/>
            <person name="Yi X."/>
            <person name="Qi Y."/>
            <person name="Xu X."/>
            <person name="Gao Z."/>
            <person name="Pan H."/>
            <person name="Jian J."/>
            <person name="Tian Y."/>
            <person name="Yue Z."/>
            <person name="Xu Y."/>
        </authorList>
    </citation>
    <scope>NUCLEOTIDE SEQUENCE [LARGE SCALE GENOMIC DNA]</scope>
    <source>
        <strain evidence="12">cv. Dabenzi</strain>
    </source>
</reference>
<feature type="region of interest" description="Disordered" evidence="9">
    <location>
        <begin position="1"/>
        <end position="25"/>
    </location>
</feature>
<proteinExistence type="predicted"/>
<keyword evidence="4 8" id="KW-0863">Zinc-finger</keyword>
<evidence type="ECO:0000256" key="9">
    <source>
        <dbReference type="SAM" id="MobiDB-lite"/>
    </source>
</evidence>
<keyword evidence="6" id="KW-1133">Transmembrane helix</keyword>
<dbReference type="PROSITE" id="PS50089">
    <property type="entry name" value="ZF_RING_2"/>
    <property type="match status" value="1"/>
</dbReference>
<feature type="domain" description="RING-type" evidence="10">
    <location>
        <begin position="477"/>
        <end position="507"/>
    </location>
</feature>
<name>A0A218VZG3_PUNGR</name>
<evidence type="ECO:0000256" key="3">
    <source>
        <dbReference type="ARBA" id="ARBA00022723"/>
    </source>
</evidence>
<comment type="caution">
    <text evidence="11">The sequence shown here is derived from an EMBL/GenBank/DDBJ whole genome shotgun (WGS) entry which is preliminary data.</text>
</comment>
<evidence type="ECO:0000313" key="12">
    <source>
        <dbReference type="Proteomes" id="UP000197138"/>
    </source>
</evidence>
<keyword evidence="2" id="KW-0812">Transmembrane</keyword>
<evidence type="ECO:0000256" key="5">
    <source>
        <dbReference type="ARBA" id="ARBA00022833"/>
    </source>
</evidence>
<dbReference type="Gene3D" id="3.30.40.10">
    <property type="entry name" value="Zinc/RING finger domain, C3HC4 (zinc finger)"/>
    <property type="match status" value="1"/>
</dbReference>
<dbReference type="SUPFAM" id="SSF57850">
    <property type="entry name" value="RING/U-box"/>
    <property type="match status" value="1"/>
</dbReference>
<evidence type="ECO:0000256" key="6">
    <source>
        <dbReference type="ARBA" id="ARBA00022989"/>
    </source>
</evidence>
<evidence type="ECO:0000256" key="4">
    <source>
        <dbReference type="ARBA" id="ARBA00022771"/>
    </source>
</evidence>
<sequence>MGSGNSRIESPSRSSSPKVNRAKPRKFSSLICGCSSSHAPLEMEDYPDECSINPSELCGDPLFSEVQKPKEELYSISSTETGGLVTSANEAANSSITVEIEGRGNLQQVDAGEFDVINHGNRLFESGELVPPPRVSVPSPNDLDRDNSSTASTTSSDEPRSSEVVSVHISPGGIAVHGIDEIVINNVSEIYPEDEGVTSEVEIIENQGGESRPVVCSSGSSTRGASELPIQHISTGDETSSELIPVGSEFQVFSREQSIEPEGEVEVDVVSVSSGPLSSSAVDLSSWEARRNGRSFWDVFSVHSSRAHSDTDTPSIVFSTTDDSDYQGSRERWLFDHTDLFSDDGIRADSRFRGSRIQRSNERRRRRRFEFWDRLRSGLYEHSWQNSSCPLGLHSDGDECSCERYLTEESSARSSISRIVMLAEALFEVLDEIHRQPMSFSLSMGPVTAPESVVDSFPIKSHEKGNLPESEDSVEQCNICFAEYEEGDKIRVLPCQHEYHMECVDKWLKEIHGYQLRSLYIATLVQIKLICTYAVPLQSMSAMSR</sequence>
<dbReference type="InterPro" id="IPR013083">
    <property type="entry name" value="Znf_RING/FYVE/PHD"/>
</dbReference>
<protein>
    <recommendedName>
        <fullName evidence="10">RING-type domain-containing protein</fullName>
    </recommendedName>
</protein>
<organism evidence="11 12">
    <name type="scientific">Punica granatum</name>
    <name type="common">Pomegranate</name>
    <dbReference type="NCBI Taxonomy" id="22663"/>
    <lineage>
        <taxon>Eukaryota</taxon>
        <taxon>Viridiplantae</taxon>
        <taxon>Streptophyta</taxon>
        <taxon>Embryophyta</taxon>
        <taxon>Tracheophyta</taxon>
        <taxon>Spermatophyta</taxon>
        <taxon>Magnoliopsida</taxon>
        <taxon>eudicotyledons</taxon>
        <taxon>Gunneridae</taxon>
        <taxon>Pentapetalae</taxon>
        <taxon>rosids</taxon>
        <taxon>malvids</taxon>
        <taxon>Myrtales</taxon>
        <taxon>Lythraceae</taxon>
        <taxon>Punica</taxon>
    </lineage>
</organism>
<dbReference type="PANTHER" id="PTHR47168">
    <property type="entry name" value="RING ZINC FINGER DOMAIN SUPERFAMILY PROTEIN-RELATED"/>
    <property type="match status" value="1"/>
</dbReference>
<keyword evidence="5" id="KW-0862">Zinc</keyword>
<dbReference type="FunFam" id="3.30.40.10:FF:000388">
    <property type="entry name" value="Putative RING zinc finger domain superfamily protein"/>
    <property type="match status" value="1"/>
</dbReference>
<dbReference type="GO" id="GO:0008270">
    <property type="term" value="F:zinc ion binding"/>
    <property type="evidence" value="ECO:0007669"/>
    <property type="project" value="UniProtKB-KW"/>
</dbReference>
<keyword evidence="3" id="KW-0479">Metal-binding</keyword>
<evidence type="ECO:0000256" key="2">
    <source>
        <dbReference type="ARBA" id="ARBA00022692"/>
    </source>
</evidence>
<dbReference type="GO" id="GO:0016020">
    <property type="term" value="C:membrane"/>
    <property type="evidence" value="ECO:0007669"/>
    <property type="project" value="UniProtKB-SubCell"/>
</dbReference>
<keyword evidence="7" id="KW-0472">Membrane</keyword>